<evidence type="ECO:0000256" key="2">
    <source>
        <dbReference type="ARBA" id="ARBA00022630"/>
    </source>
</evidence>
<dbReference type="Pfam" id="PF03486">
    <property type="entry name" value="HI0933_like"/>
    <property type="match status" value="1"/>
</dbReference>
<dbReference type="SUPFAM" id="SSF160996">
    <property type="entry name" value="HI0933 insert domain-like"/>
    <property type="match status" value="1"/>
</dbReference>
<feature type="domain" description="RsdA/BaiN/AoA(So)-like insert" evidence="5">
    <location>
        <begin position="187"/>
        <end position="347"/>
    </location>
</feature>
<dbReference type="Gene3D" id="3.50.50.60">
    <property type="entry name" value="FAD/NAD(P)-binding domain"/>
    <property type="match status" value="1"/>
</dbReference>
<dbReference type="InterPro" id="IPR004792">
    <property type="entry name" value="BaiN-like"/>
</dbReference>
<sequence>MRKLQVGIIGGGASGFFAAIQAAKNGAEVFLFEKSNKVLSKVLISGGGRCNVTNGTSSPSEFLKGYPRGNKFMKKVFKSFNPKDTMSWFEGRGVPLKMEQDGRVFPVSDKSTSIANVLQKEAHSFGVKVLYQSGIQEVKQVDGKFFLKSADNNWSVDRLIICTGGKPKKEGYTLVEQLGHSIQPPIPSLFTFNSPSSQIIELKGLSVPNGHIRFEGSQLQYSGPILITHWGISGPAVLKLSAYGAKWLHEKEYEAVALIKWQADFTEEGLRTELLAYKKEHPLKKISRNPLYGLPARLWEFLTDKAEIEHELRWEAVNKKKINKLIEKLFKFSLIVSGKTIFKEEFVTAGGVELNEIDANTMESKLVKGLYFAGEVIDVDGITGGYNFQAAWSTGFLAGNASTN</sequence>
<dbReference type="PANTHER" id="PTHR42887">
    <property type="entry name" value="OS12G0638800 PROTEIN"/>
    <property type="match status" value="1"/>
</dbReference>
<keyword evidence="2" id="KW-0285">Flavoprotein</keyword>
<dbReference type="Pfam" id="PF22780">
    <property type="entry name" value="HI0933_like_1st"/>
    <property type="match status" value="1"/>
</dbReference>
<dbReference type="EMBL" id="CP012040">
    <property type="protein sequence ID" value="AKP53585.1"/>
    <property type="molecule type" value="Genomic_DNA"/>
</dbReference>
<dbReference type="Proteomes" id="UP000036520">
    <property type="component" value="Chromosome"/>
</dbReference>
<name>A0A0H4PKM4_9BACT</name>
<dbReference type="InterPro" id="IPR057661">
    <property type="entry name" value="RsdA/BaiN/AoA(So)_Rossmann"/>
</dbReference>
<evidence type="ECO:0000256" key="3">
    <source>
        <dbReference type="ARBA" id="ARBA00022827"/>
    </source>
</evidence>
<proteinExistence type="predicted"/>
<reference evidence="6 7" key="1">
    <citation type="submission" date="2015-07" db="EMBL/GenBank/DDBJ databases">
        <authorList>
            <person name="Kim K.M."/>
        </authorList>
    </citation>
    <scope>NUCLEOTIDE SEQUENCE [LARGE SCALE GENOMIC DNA]</scope>
    <source>
        <strain evidence="6 7">KCTC 12363</strain>
    </source>
</reference>
<dbReference type="AlphaFoldDB" id="A0A0H4PKM4"/>
<keyword evidence="7" id="KW-1185">Reference proteome</keyword>
<dbReference type="PRINTS" id="PR00411">
    <property type="entry name" value="PNDRDTASEI"/>
</dbReference>
<dbReference type="OrthoDB" id="9773233at2"/>
<feature type="domain" description="RsdA/BaiN/AoA(So)-like Rossmann fold-like" evidence="4">
    <location>
        <begin position="5"/>
        <end position="400"/>
    </location>
</feature>
<organism evidence="6 7">
    <name type="scientific">Cyclobacterium amurskyense</name>
    <dbReference type="NCBI Taxonomy" id="320787"/>
    <lineage>
        <taxon>Bacteria</taxon>
        <taxon>Pseudomonadati</taxon>
        <taxon>Bacteroidota</taxon>
        <taxon>Cytophagia</taxon>
        <taxon>Cytophagales</taxon>
        <taxon>Cyclobacteriaceae</taxon>
        <taxon>Cyclobacterium</taxon>
    </lineage>
</organism>
<dbReference type="RefSeq" id="WP_048643679.1">
    <property type="nucleotide sequence ID" value="NZ_CP012040.1"/>
</dbReference>
<dbReference type="PATRIC" id="fig|320787.5.peg.4648"/>
<dbReference type="KEGG" id="camu:CA2015_4237"/>
<dbReference type="Gene3D" id="1.10.8.260">
    <property type="entry name" value="HI0933 insert domain-like"/>
    <property type="match status" value="1"/>
</dbReference>
<dbReference type="STRING" id="320787.CA2015_4237"/>
<dbReference type="InterPro" id="IPR055178">
    <property type="entry name" value="RsdA/BaiN/AoA(So)-like_dom"/>
</dbReference>
<gene>
    <name evidence="6" type="ORF">CA2015_4237</name>
</gene>
<accession>A0A0H4PKM4</accession>
<dbReference type="InterPro" id="IPR023166">
    <property type="entry name" value="BaiN-like_dom_sf"/>
</dbReference>
<dbReference type="Gene3D" id="2.40.30.10">
    <property type="entry name" value="Translation factors"/>
    <property type="match status" value="1"/>
</dbReference>
<protein>
    <submittedName>
        <fullName evidence="6">HI0933 family protein</fullName>
    </submittedName>
</protein>
<keyword evidence="3" id="KW-0274">FAD</keyword>
<evidence type="ECO:0000259" key="5">
    <source>
        <dbReference type="Pfam" id="PF22780"/>
    </source>
</evidence>
<dbReference type="PANTHER" id="PTHR42887:SF2">
    <property type="entry name" value="OS12G0638800 PROTEIN"/>
    <property type="match status" value="1"/>
</dbReference>
<dbReference type="PRINTS" id="PR00368">
    <property type="entry name" value="FADPNR"/>
</dbReference>
<evidence type="ECO:0000313" key="6">
    <source>
        <dbReference type="EMBL" id="AKP53585.1"/>
    </source>
</evidence>
<evidence type="ECO:0000259" key="4">
    <source>
        <dbReference type="Pfam" id="PF03486"/>
    </source>
</evidence>
<dbReference type="NCBIfam" id="TIGR00275">
    <property type="entry name" value="aminoacetone oxidase family FAD-binding enzyme"/>
    <property type="match status" value="1"/>
</dbReference>
<dbReference type="InterPro" id="IPR036188">
    <property type="entry name" value="FAD/NAD-bd_sf"/>
</dbReference>
<dbReference type="SUPFAM" id="SSF51905">
    <property type="entry name" value="FAD/NAD(P)-binding domain"/>
    <property type="match status" value="1"/>
</dbReference>
<evidence type="ECO:0000256" key="1">
    <source>
        <dbReference type="ARBA" id="ARBA00001974"/>
    </source>
</evidence>
<comment type="cofactor">
    <cofactor evidence="1">
        <name>FAD</name>
        <dbReference type="ChEBI" id="CHEBI:57692"/>
    </cofactor>
</comment>
<evidence type="ECO:0000313" key="7">
    <source>
        <dbReference type="Proteomes" id="UP000036520"/>
    </source>
</evidence>